<dbReference type="PRINTS" id="PR00598">
    <property type="entry name" value="HTHMARR"/>
</dbReference>
<dbReference type="PANTHER" id="PTHR33164">
    <property type="entry name" value="TRANSCRIPTIONAL REGULATOR, MARR FAMILY"/>
    <property type="match status" value="1"/>
</dbReference>
<dbReference type="SMART" id="SM00347">
    <property type="entry name" value="HTH_MARR"/>
    <property type="match status" value="1"/>
</dbReference>
<dbReference type="SUPFAM" id="SSF46785">
    <property type="entry name" value="Winged helix' DNA-binding domain"/>
    <property type="match status" value="1"/>
</dbReference>
<gene>
    <name evidence="2" type="ORF">N788_08370</name>
</gene>
<proteinExistence type="predicted"/>
<dbReference type="GO" id="GO:0003700">
    <property type="term" value="F:DNA-binding transcription factor activity"/>
    <property type="evidence" value="ECO:0007669"/>
    <property type="project" value="InterPro"/>
</dbReference>
<evidence type="ECO:0000313" key="2">
    <source>
        <dbReference type="EMBL" id="KFL35482.1"/>
    </source>
</evidence>
<dbReference type="EMBL" id="AVCJ01000051">
    <property type="protein sequence ID" value="KFL35482.1"/>
    <property type="molecule type" value="Genomic_DNA"/>
</dbReference>
<dbReference type="PATRIC" id="fig|1121014.3.peg.2572"/>
<dbReference type="InterPro" id="IPR036388">
    <property type="entry name" value="WH-like_DNA-bd_sf"/>
</dbReference>
<dbReference type="PANTHER" id="PTHR33164:SF57">
    <property type="entry name" value="MARR-FAMILY TRANSCRIPTIONAL REGULATOR"/>
    <property type="match status" value="1"/>
</dbReference>
<dbReference type="Pfam" id="PF01047">
    <property type="entry name" value="MarR"/>
    <property type="match status" value="1"/>
</dbReference>
<evidence type="ECO:0000313" key="3">
    <source>
        <dbReference type="Proteomes" id="UP000029085"/>
    </source>
</evidence>
<evidence type="ECO:0000259" key="1">
    <source>
        <dbReference type="PROSITE" id="PS50995"/>
    </source>
</evidence>
<dbReference type="PROSITE" id="PS50995">
    <property type="entry name" value="HTH_MARR_2"/>
    <property type="match status" value="1"/>
</dbReference>
<reference evidence="2 3" key="2">
    <citation type="journal article" date="2015" name="Stand. Genomic Sci.">
        <title>High quality draft genomic sequence of Arenimonas donghaensis DSM 18148(T).</title>
        <authorList>
            <person name="Chen F."/>
            <person name="Wang H."/>
            <person name="Cao Y."/>
            <person name="Li X."/>
            <person name="Wang G."/>
        </authorList>
    </citation>
    <scope>NUCLEOTIDE SEQUENCE [LARGE SCALE GENOMIC DNA]</scope>
    <source>
        <strain evidence="2 3">HO3-R19</strain>
    </source>
</reference>
<comment type="caution">
    <text evidence="2">The sequence shown here is derived from an EMBL/GenBank/DDBJ whole genome shotgun (WGS) entry which is preliminary data.</text>
</comment>
<dbReference type="OrthoDB" id="5966462at2"/>
<keyword evidence="3" id="KW-1185">Reference proteome</keyword>
<feature type="domain" description="HTH marR-type" evidence="1">
    <location>
        <begin position="6"/>
        <end position="145"/>
    </location>
</feature>
<organism evidence="2 3">
    <name type="scientific">Arenimonas donghaensis DSM 18148 = HO3-R19</name>
    <dbReference type="NCBI Taxonomy" id="1121014"/>
    <lineage>
        <taxon>Bacteria</taxon>
        <taxon>Pseudomonadati</taxon>
        <taxon>Pseudomonadota</taxon>
        <taxon>Gammaproteobacteria</taxon>
        <taxon>Lysobacterales</taxon>
        <taxon>Lysobacteraceae</taxon>
        <taxon>Arenimonas</taxon>
    </lineage>
</organism>
<accession>A0A087MF29</accession>
<sequence length="171" mass="18511">MASTANTKLMQDARSLHAAVAELVRIYQVRDRDRICCHDISVTQCHALESLVKRGAMRAQAMAEVLRLDKSTVTRVVDALVRKAYVERLPDPDDARAQSLRITPAGRALYKRIEDEMVQQQAALLGDLAPEVRAGATELIQRLAKAAEQRFVAGACAPSTCAPGDTGPGCG</sequence>
<reference evidence="3" key="1">
    <citation type="submission" date="2013-08" db="EMBL/GenBank/DDBJ databases">
        <title>Genome sequencing of Arenimonas donghaensis.</title>
        <authorList>
            <person name="Chen F."/>
            <person name="Wang G."/>
        </authorList>
    </citation>
    <scope>NUCLEOTIDE SEQUENCE [LARGE SCALE GENOMIC DNA]</scope>
    <source>
        <strain evidence="3">HO3-R19</strain>
    </source>
</reference>
<dbReference type="InterPro" id="IPR000835">
    <property type="entry name" value="HTH_MarR-typ"/>
</dbReference>
<dbReference type="AlphaFoldDB" id="A0A087MF29"/>
<dbReference type="InterPro" id="IPR039422">
    <property type="entry name" value="MarR/SlyA-like"/>
</dbReference>
<dbReference type="GO" id="GO:0006950">
    <property type="term" value="P:response to stress"/>
    <property type="evidence" value="ECO:0007669"/>
    <property type="project" value="TreeGrafter"/>
</dbReference>
<protein>
    <recommendedName>
        <fullName evidence="1">HTH marR-type domain-containing protein</fullName>
    </recommendedName>
</protein>
<dbReference type="STRING" id="1121014.N788_08370"/>
<dbReference type="RefSeq" id="WP_034225937.1">
    <property type="nucleotide sequence ID" value="NZ_AVCJ01000051.1"/>
</dbReference>
<dbReference type="Gene3D" id="1.10.10.10">
    <property type="entry name" value="Winged helix-like DNA-binding domain superfamily/Winged helix DNA-binding domain"/>
    <property type="match status" value="1"/>
</dbReference>
<dbReference type="Proteomes" id="UP000029085">
    <property type="component" value="Unassembled WGS sequence"/>
</dbReference>
<name>A0A087MF29_9GAMM</name>
<dbReference type="InterPro" id="IPR036390">
    <property type="entry name" value="WH_DNA-bd_sf"/>
</dbReference>